<dbReference type="InterPro" id="IPR036047">
    <property type="entry name" value="F-box-like_dom_sf"/>
</dbReference>
<reference evidence="5 6" key="1">
    <citation type="journal article" date="2019" name="Sci. Rep.">
        <title>A high-quality genome of Eragrostis curvula grass provides insights into Poaceae evolution and supports new strategies to enhance forage quality.</title>
        <authorList>
            <person name="Carballo J."/>
            <person name="Santos B.A.C.M."/>
            <person name="Zappacosta D."/>
            <person name="Garbus I."/>
            <person name="Selva J.P."/>
            <person name="Gallo C.A."/>
            <person name="Diaz A."/>
            <person name="Albertini E."/>
            <person name="Caccamo M."/>
            <person name="Echenique V."/>
        </authorList>
    </citation>
    <scope>NUCLEOTIDE SEQUENCE [LARGE SCALE GENOMIC DNA]</scope>
    <source>
        <strain evidence="6">cv. Victoria</strain>
        <tissue evidence="5">Leaf</tissue>
    </source>
</reference>
<dbReference type="GO" id="GO:0099402">
    <property type="term" value="P:plant organ development"/>
    <property type="evidence" value="ECO:0007669"/>
    <property type="project" value="UniProtKB-ARBA"/>
</dbReference>
<dbReference type="Gene3D" id="2.120.10.80">
    <property type="entry name" value="Kelch-type beta propeller"/>
    <property type="match status" value="1"/>
</dbReference>
<dbReference type="InterPro" id="IPR046960">
    <property type="entry name" value="PPR_At4g14850-like_plant"/>
</dbReference>
<dbReference type="PROSITE" id="PS50181">
    <property type="entry name" value="FBOX"/>
    <property type="match status" value="1"/>
</dbReference>
<dbReference type="Pfam" id="PF13812">
    <property type="entry name" value="PPR_3"/>
    <property type="match status" value="1"/>
</dbReference>
<dbReference type="SMART" id="SM00256">
    <property type="entry name" value="FBOX"/>
    <property type="match status" value="1"/>
</dbReference>
<name>A0A5J9V0X7_9POAL</name>
<dbReference type="OrthoDB" id="45365at2759"/>
<dbReference type="InterPro" id="IPR001810">
    <property type="entry name" value="F-box_dom"/>
</dbReference>
<dbReference type="Pfam" id="PF01344">
    <property type="entry name" value="Kelch_1"/>
    <property type="match status" value="2"/>
</dbReference>
<dbReference type="AlphaFoldDB" id="A0A5J9V0X7"/>
<dbReference type="PANTHER" id="PTHR47926:SF452">
    <property type="entry name" value="PENTATRICOPEPTIDE REPEAT-CONTAINING PROTEIN"/>
    <property type="match status" value="1"/>
</dbReference>
<feature type="repeat" description="PPR" evidence="3">
    <location>
        <begin position="133"/>
        <end position="167"/>
    </location>
</feature>
<evidence type="ECO:0000313" key="6">
    <source>
        <dbReference type="Proteomes" id="UP000324897"/>
    </source>
</evidence>
<dbReference type="Gramene" id="TVU29565">
    <property type="protein sequence ID" value="TVU29565"/>
    <property type="gene ID" value="EJB05_21137"/>
</dbReference>
<keyword evidence="6" id="KW-1185">Reference proteome</keyword>
<evidence type="ECO:0000259" key="4">
    <source>
        <dbReference type="PROSITE" id="PS50181"/>
    </source>
</evidence>
<dbReference type="NCBIfam" id="TIGR00756">
    <property type="entry name" value="PPR"/>
    <property type="match status" value="1"/>
</dbReference>
<gene>
    <name evidence="5" type="ORF">EJB05_21137</name>
</gene>
<comment type="caution">
    <text evidence="5">The sequence shown here is derived from an EMBL/GenBank/DDBJ whole genome shotgun (WGS) entry which is preliminary data.</text>
</comment>
<dbReference type="SUPFAM" id="SSF81383">
    <property type="entry name" value="F-box domain"/>
    <property type="match status" value="1"/>
</dbReference>
<dbReference type="FunFam" id="1.25.40.10:FF:000351">
    <property type="entry name" value="Pentatricopeptide repeat-containing protein"/>
    <property type="match status" value="1"/>
</dbReference>
<dbReference type="SMART" id="SM00612">
    <property type="entry name" value="Kelch"/>
    <property type="match status" value="2"/>
</dbReference>
<feature type="domain" description="F-box" evidence="4">
    <location>
        <begin position="526"/>
        <end position="575"/>
    </location>
</feature>
<evidence type="ECO:0000313" key="5">
    <source>
        <dbReference type="EMBL" id="TVU29565.1"/>
    </source>
</evidence>
<feature type="repeat" description="PPR" evidence="3">
    <location>
        <begin position="35"/>
        <end position="69"/>
    </location>
</feature>
<evidence type="ECO:0000256" key="1">
    <source>
        <dbReference type="ARBA" id="ARBA00022737"/>
    </source>
</evidence>
<keyword evidence="2" id="KW-0809">Transit peptide</keyword>
<dbReference type="InterPro" id="IPR015915">
    <property type="entry name" value="Kelch-typ_b-propeller"/>
</dbReference>
<dbReference type="InterPro" id="IPR011990">
    <property type="entry name" value="TPR-like_helical_dom_sf"/>
</dbReference>
<keyword evidence="1" id="KW-0677">Repeat</keyword>
<dbReference type="Pfam" id="PF00646">
    <property type="entry name" value="F-box"/>
    <property type="match status" value="1"/>
</dbReference>
<dbReference type="SUPFAM" id="SSF117281">
    <property type="entry name" value="Kelch motif"/>
    <property type="match status" value="1"/>
</dbReference>
<protein>
    <recommendedName>
        <fullName evidence="4">F-box domain-containing protein</fullName>
    </recommendedName>
</protein>
<dbReference type="FunFam" id="1.25.40.10:FF:000158">
    <property type="entry name" value="pentatricopeptide repeat-containing protein At2g33680"/>
    <property type="match status" value="1"/>
</dbReference>
<dbReference type="InterPro" id="IPR002885">
    <property type="entry name" value="PPR_rpt"/>
</dbReference>
<feature type="non-terminal residue" evidence="5">
    <location>
        <position position="1"/>
    </location>
</feature>
<organism evidence="5 6">
    <name type="scientific">Eragrostis curvula</name>
    <name type="common">weeping love grass</name>
    <dbReference type="NCBI Taxonomy" id="38414"/>
    <lineage>
        <taxon>Eukaryota</taxon>
        <taxon>Viridiplantae</taxon>
        <taxon>Streptophyta</taxon>
        <taxon>Embryophyta</taxon>
        <taxon>Tracheophyta</taxon>
        <taxon>Spermatophyta</taxon>
        <taxon>Magnoliopsida</taxon>
        <taxon>Liliopsida</taxon>
        <taxon>Poales</taxon>
        <taxon>Poaceae</taxon>
        <taxon>PACMAD clade</taxon>
        <taxon>Chloridoideae</taxon>
        <taxon>Eragrostideae</taxon>
        <taxon>Eragrostidinae</taxon>
        <taxon>Eragrostis</taxon>
    </lineage>
</organism>
<dbReference type="GO" id="GO:0003723">
    <property type="term" value="F:RNA binding"/>
    <property type="evidence" value="ECO:0007669"/>
    <property type="project" value="InterPro"/>
</dbReference>
<dbReference type="EMBL" id="RWGY01000011">
    <property type="protein sequence ID" value="TVU29565.1"/>
    <property type="molecule type" value="Genomic_DNA"/>
</dbReference>
<sequence>MQRTSSSATTSSSRTPGRAAWCLARTVFDEMPRRNLVSWSALISGCDQAGRPDLALELFVRMDAPPIEHVYASVARSCAALRAVSVGAQVHARAVKGGLLGASFVANSISSMYMKCGRFDEGYEVFSALAEPTVVSYNAVISGLAASSQPVRGLEVFRLMKLRSLRPDKFSYAAAVGICSGLEHSCIGAALHCDTVKVGLDVTAFVGNVILDMYSKHGTIKEAEQVFLDVEEKDAVTWNTYIAARSRRGDHTGALTLFRNMVMDVEVRPDNFTFASALAACAELSLIRHGKQVHGHLIRSRVDADVAVGNAVIGIHGHAEAAMEAFERMKEAGIAPDSVTFTGLLSACNHAGLVSQGVGYFNSMMTGTHGVPPGREHVACVVDLLGRAGRLEDAERHVRASAFRDDHVVLGGLLSACRLHGDAGGVGERAAARLLALGPATSSPYVLLSQLHAAGGRWDGAGEAWRMMKDGAGRKDAGRSTVGGLQMGSVLSASSMTAKSMNRNEKSATDSNKRVKISTYEYGSNPRIIPTLPDELSFQILARLPRIHYLNLKMVSQAWKAAITSCELSQERKELGVSEEWLYLMTKAEANKLHWYALDPVSQKWQRLPPMPSFINEDESSGSSGSSGFWMWNVVGSSIRIADFVRGWFWRRYGLDQMPFCGCSVAVLDGCMYVIGGFSKAVALNCVWKYDPRLNLWQEVSPMITGRAFCKAALLKGKLYVVGGVSRGRNGLLPLRSAEVFDPKTGQWSALPEMPFAKAQVLPTAFLADVLKPIATGMTSYKEKLYVPQSLYSWPFFFDIGGEIYDPELNSWSTMPDGLGDGWPARQAGTKLGIVVSDKLFTLEPSSSLDSGQIKTYDHEEDTWVTITPRVPVNDFTDAEAPYLLAGLHGRLHVITKAANNTVQVTQAVVQNNRDNNASEEHVVWTTVASRDFGAAELVSCQVLDV</sequence>
<dbReference type="InterPro" id="IPR006652">
    <property type="entry name" value="Kelch_1"/>
</dbReference>
<dbReference type="Proteomes" id="UP000324897">
    <property type="component" value="Chromosome 1"/>
</dbReference>
<evidence type="ECO:0000256" key="2">
    <source>
        <dbReference type="ARBA" id="ARBA00022946"/>
    </source>
</evidence>
<evidence type="ECO:0000256" key="3">
    <source>
        <dbReference type="PROSITE-ProRule" id="PRU00708"/>
    </source>
</evidence>
<accession>A0A5J9V0X7</accession>
<dbReference type="PROSITE" id="PS51375">
    <property type="entry name" value="PPR"/>
    <property type="match status" value="2"/>
</dbReference>
<dbReference type="GO" id="GO:0009451">
    <property type="term" value="P:RNA modification"/>
    <property type="evidence" value="ECO:0007669"/>
    <property type="project" value="InterPro"/>
</dbReference>
<dbReference type="Pfam" id="PF01535">
    <property type="entry name" value="PPR"/>
    <property type="match status" value="4"/>
</dbReference>
<dbReference type="PANTHER" id="PTHR47926">
    <property type="entry name" value="PENTATRICOPEPTIDE REPEAT-CONTAINING PROTEIN"/>
    <property type="match status" value="1"/>
</dbReference>
<dbReference type="Gene3D" id="1.25.40.10">
    <property type="entry name" value="Tetratricopeptide repeat domain"/>
    <property type="match status" value="4"/>
</dbReference>
<dbReference type="CDD" id="cd22152">
    <property type="entry name" value="F-box_AtAFR-like"/>
    <property type="match status" value="1"/>
</dbReference>
<proteinExistence type="predicted"/>